<protein>
    <submittedName>
        <fullName evidence="3">Tail fiber protein</fullName>
    </submittedName>
</protein>
<dbReference type="Proteomes" id="UP001320702">
    <property type="component" value="Unassembled WGS sequence"/>
</dbReference>
<dbReference type="Gene3D" id="3.90.1340.10">
    <property type="entry name" value="Phage tail collar domain"/>
    <property type="match status" value="1"/>
</dbReference>
<evidence type="ECO:0000256" key="1">
    <source>
        <dbReference type="SAM" id="MobiDB-lite"/>
    </source>
</evidence>
<proteinExistence type="predicted"/>
<keyword evidence="4" id="KW-1185">Reference proteome</keyword>
<dbReference type="EMBL" id="JANAVZ010000001">
    <property type="protein sequence ID" value="MCT4331751.1"/>
    <property type="molecule type" value="Genomic_DNA"/>
</dbReference>
<dbReference type="Pfam" id="PF07484">
    <property type="entry name" value="Collar"/>
    <property type="match status" value="1"/>
</dbReference>
<dbReference type="SUPFAM" id="SSF88874">
    <property type="entry name" value="Receptor-binding domain of short tail fibre protein gp12"/>
    <property type="match status" value="1"/>
</dbReference>
<evidence type="ECO:0000313" key="4">
    <source>
        <dbReference type="Proteomes" id="UP001320702"/>
    </source>
</evidence>
<feature type="compositionally biased region" description="Polar residues" evidence="1">
    <location>
        <begin position="80"/>
        <end position="89"/>
    </location>
</feature>
<evidence type="ECO:0000259" key="2">
    <source>
        <dbReference type="Pfam" id="PF07484"/>
    </source>
</evidence>
<dbReference type="InterPro" id="IPR037053">
    <property type="entry name" value="Phage_tail_collar_dom_sf"/>
</dbReference>
<organism evidence="3 4">
    <name type="scientific">Paracoccus maritimus</name>
    <dbReference type="NCBI Taxonomy" id="2933292"/>
    <lineage>
        <taxon>Bacteria</taxon>
        <taxon>Pseudomonadati</taxon>
        <taxon>Pseudomonadota</taxon>
        <taxon>Alphaproteobacteria</taxon>
        <taxon>Rhodobacterales</taxon>
        <taxon>Paracoccaceae</taxon>
        <taxon>Paracoccus</taxon>
    </lineage>
</organism>
<name>A0ABT2K5I5_9RHOB</name>
<dbReference type="RefSeq" id="WP_260275618.1">
    <property type="nucleotide sequence ID" value="NZ_JANAVZ010000001.1"/>
</dbReference>
<comment type="caution">
    <text evidence="3">The sequence shown here is derived from an EMBL/GenBank/DDBJ whole genome shotgun (WGS) entry which is preliminary data.</text>
</comment>
<feature type="compositionally biased region" description="Basic and acidic residues" evidence="1">
    <location>
        <begin position="46"/>
        <end position="63"/>
    </location>
</feature>
<evidence type="ECO:0000313" key="3">
    <source>
        <dbReference type="EMBL" id="MCT4331751.1"/>
    </source>
</evidence>
<accession>A0ABT2K5I5</accession>
<sequence>MEPLVGQIVMFAGTFAPRGWAPCDGRLLPIERYQLLYSLLGTAHGGDGRETFGVPDLRRHPEGQRPSAEAPDSDGARQQGPMQPVSTGQAAARMTDLVPGVTFIIALEGIYPSRN</sequence>
<gene>
    <name evidence="3" type="ORF">MU516_02575</name>
</gene>
<reference evidence="3 4" key="1">
    <citation type="submission" date="2022-04" db="EMBL/GenBank/DDBJ databases">
        <title>Paracoccus sp. YLB-12 draft genome sequence.</title>
        <authorList>
            <person name="Yu L."/>
        </authorList>
    </citation>
    <scope>NUCLEOTIDE SEQUENCE [LARGE SCALE GENOMIC DNA]</scope>
    <source>
        <strain evidence="3 4">YLB-12</strain>
    </source>
</reference>
<feature type="region of interest" description="Disordered" evidence="1">
    <location>
        <begin position="43"/>
        <end position="91"/>
    </location>
</feature>
<dbReference type="InterPro" id="IPR011083">
    <property type="entry name" value="Phage_tail_collar_dom"/>
</dbReference>
<feature type="domain" description="Phage tail collar" evidence="2">
    <location>
        <begin position="6"/>
        <end position="59"/>
    </location>
</feature>